<dbReference type="PROSITE" id="PS50294">
    <property type="entry name" value="WD_REPEATS_REGION"/>
    <property type="match status" value="1"/>
</dbReference>
<dbReference type="SMART" id="SM00320">
    <property type="entry name" value="WD40"/>
    <property type="match status" value="5"/>
</dbReference>
<dbReference type="Pfam" id="PF00168">
    <property type="entry name" value="C2"/>
    <property type="match status" value="1"/>
</dbReference>
<dbReference type="PROSITE" id="PS00678">
    <property type="entry name" value="WD_REPEATS_1"/>
    <property type="match status" value="1"/>
</dbReference>
<feature type="domain" description="NACHT" evidence="5">
    <location>
        <begin position="364"/>
        <end position="506"/>
    </location>
</feature>
<feature type="repeat" description="WD" evidence="3">
    <location>
        <begin position="890"/>
        <end position="921"/>
    </location>
</feature>
<dbReference type="SUPFAM" id="SSF52540">
    <property type="entry name" value="P-loop containing nucleoside triphosphate hydrolases"/>
    <property type="match status" value="1"/>
</dbReference>
<dbReference type="InterPro" id="IPR007111">
    <property type="entry name" value="NACHT_NTPase"/>
</dbReference>
<protein>
    <submittedName>
        <fullName evidence="6">Nucleotide-binding-oligomerization-domain like receptor</fullName>
    </submittedName>
</protein>
<keyword evidence="2" id="KW-0677">Repeat</keyword>
<gene>
    <name evidence="6" type="ORF">PNOK_0871200</name>
</gene>
<evidence type="ECO:0000259" key="5">
    <source>
        <dbReference type="PROSITE" id="PS50837"/>
    </source>
</evidence>
<dbReference type="InterPro" id="IPR019775">
    <property type="entry name" value="WD40_repeat_CS"/>
</dbReference>
<keyword evidence="7" id="KW-1185">Reference proteome</keyword>
<dbReference type="Gene3D" id="2.60.40.150">
    <property type="entry name" value="C2 domain"/>
    <property type="match status" value="1"/>
</dbReference>
<accession>A0A286U8N2</accession>
<reference evidence="6 7" key="1">
    <citation type="journal article" date="2017" name="Mol. Ecol.">
        <title>Comparative and population genomic landscape of Phellinus noxius: A hypervariable fungus causing root rot in trees.</title>
        <authorList>
            <person name="Chung C.L."/>
            <person name="Lee T.J."/>
            <person name="Akiba M."/>
            <person name="Lee H.H."/>
            <person name="Kuo T.H."/>
            <person name="Liu D."/>
            <person name="Ke H.M."/>
            <person name="Yokoi T."/>
            <person name="Roa M.B."/>
            <person name="Lu M.J."/>
            <person name="Chang Y.Y."/>
            <person name="Ann P.J."/>
            <person name="Tsai J.N."/>
            <person name="Chen C.Y."/>
            <person name="Tzean S.S."/>
            <person name="Ota Y."/>
            <person name="Hattori T."/>
            <person name="Sahashi N."/>
            <person name="Liou R.F."/>
            <person name="Kikuchi T."/>
            <person name="Tsai I.J."/>
        </authorList>
    </citation>
    <scope>NUCLEOTIDE SEQUENCE [LARGE SCALE GENOMIC DNA]</scope>
    <source>
        <strain evidence="6 7">FFPRI411160</strain>
    </source>
</reference>
<dbReference type="Pfam" id="PF00400">
    <property type="entry name" value="WD40"/>
    <property type="match status" value="3"/>
</dbReference>
<organism evidence="6 7">
    <name type="scientific">Pyrrhoderma noxium</name>
    <dbReference type="NCBI Taxonomy" id="2282107"/>
    <lineage>
        <taxon>Eukaryota</taxon>
        <taxon>Fungi</taxon>
        <taxon>Dikarya</taxon>
        <taxon>Basidiomycota</taxon>
        <taxon>Agaricomycotina</taxon>
        <taxon>Agaricomycetes</taxon>
        <taxon>Hymenochaetales</taxon>
        <taxon>Hymenochaetaceae</taxon>
        <taxon>Pyrrhoderma</taxon>
    </lineage>
</organism>
<evidence type="ECO:0000256" key="1">
    <source>
        <dbReference type="ARBA" id="ARBA00022574"/>
    </source>
</evidence>
<name>A0A286U8N2_9AGAM</name>
<evidence type="ECO:0000256" key="3">
    <source>
        <dbReference type="PROSITE-ProRule" id="PRU00221"/>
    </source>
</evidence>
<dbReference type="InterPro" id="IPR001680">
    <property type="entry name" value="WD40_rpt"/>
</dbReference>
<comment type="caution">
    <text evidence="6">The sequence shown here is derived from an EMBL/GenBank/DDBJ whole genome shotgun (WGS) entry which is preliminary data.</text>
</comment>
<dbReference type="InterPro" id="IPR056884">
    <property type="entry name" value="NPHP3-like_N"/>
</dbReference>
<dbReference type="OrthoDB" id="163438at2759"/>
<sequence length="1374" mass="156400">MDKQFYSVYDLRVEIRKDVWESIRRKLIEKIPMHGELPSLFARLSVGNRTEVTQVIKRCLSPRWEGPFHFSSVDGDAKMEIELIHKASFRFFNNPRVGYLSVSVNELSPEGKSYALQLPSSTTVAGSIQLRSAPIATSSALIAANDSVATIKNQDHEMDIYTPLKNFVEIAKPMVNAIDAISQIHPYLSAGWKIMSSLYSVIDKQSKADKKLVELVKEMSMVFKFVIEIEKIKNKNDTLKEVELKLACQITECCLFIKEYMGHGFLRRAISQQDHERIDELMALFEGIRRHFDTGVNVQSVEGVSRIEMAISRIKEDTDILGAHASLRPESMGSNPHSTCLPGTRLRYIQKIYDLLLLDTNKQRIVWLNGPAGVGKSTIALTIAERFARLSRLGAYIFFTRNQSQPGQLIQTTVDKLAFFDASIAEHVKNIRSSCMDLTLEYQFEHLLLEPLKKAADRFEGPIIIILDALDECGDATSRVDLLKLLSSGEFSKLPQNIRILITSRPEKDIVEAIGFQKNCIHTIDISPLDKSGREDVTLYLRYELNRIIDSDKEKDPADISCLGHNIDKVISSANGLFIWASTMVRLVKQDPRPTYKLGEIARHIQPGRNHKFKLNKMYETILSSSNIFDNYKETMCKMLSFILLYRKPISGEGLKNLLGLRVDEIGLLSGLQSVLFYSRAEPIHFYHVSFSDYLTNKKRSGRYYVDVEAYRDTISDCCFSVMFRKGGLRVNICELPSPLVMYDNVPRLRDYISEELECACTLWSCMRGRRSGDKRLSRKLEIFVREYLLQWLEAMSLTKNFRVVDQMLLKAIQWAEEPSKEYVQALVEARRLAKKYYIPMSQSVPHVYLSMMVFEKGSVMTKWYKHLVSPIAKVEEHGSKPMDRMIHEFKGHKGRVRHISYSPDGQFIVSNYGKTIKIWDAHSELPPITLPYFSEGYFVRTFAFSSGGDLLAVVFNDKKYNYYSVISIFRVGAWELVINPFPTGDLFINALSFYESGKSIITCSCNGEIKLWDVSNGSVSRLCRLSDIIERNVSRNRTSLSSTVTLYHRGYPDQINFGNIKYGKTRLGTSFVEQDNSRDNCEGFIQNASFSSNGHRIAVRLQTGVTHICNLNDYPETSVYTINISLLDDINDVFQLSGNGSVLVGKYYDKFKIWDANSGICLRSEEASAVSRKTISLSQDGELMATSEFNSVLIRVVKNNEIVAGPFRILDADMVVNAVVLSPDNSCITIDCGDGKIRIWNIEQSKGVPDYGVPLQVRFSEDGRVVSFWEDGNIRTWDKNYKTCMDFVVDEFSQITPDGKLVISPNEIRTTQTGEITQQIDMKTPSNNYLWPSYDGRIIASLSKGLLSVWEQAHDGKFKFEKRYRLNVRDLNL</sequence>
<feature type="repeat" description="WD" evidence="3">
    <location>
        <begin position="989"/>
        <end position="1023"/>
    </location>
</feature>
<dbReference type="InterPro" id="IPR000008">
    <property type="entry name" value="C2_dom"/>
</dbReference>
<dbReference type="EMBL" id="NBII01000009">
    <property type="protein sequence ID" value="PAV15854.1"/>
    <property type="molecule type" value="Genomic_DNA"/>
</dbReference>
<dbReference type="SUPFAM" id="SSF50978">
    <property type="entry name" value="WD40 repeat-like"/>
    <property type="match status" value="1"/>
</dbReference>
<evidence type="ECO:0000256" key="2">
    <source>
        <dbReference type="ARBA" id="ARBA00022737"/>
    </source>
</evidence>
<feature type="domain" description="C2" evidence="4">
    <location>
        <begin position="7"/>
        <end position="118"/>
    </location>
</feature>
<dbReference type="Gene3D" id="3.40.50.300">
    <property type="entry name" value="P-loop containing nucleotide triphosphate hydrolases"/>
    <property type="match status" value="1"/>
</dbReference>
<dbReference type="Pfam" id="PF24883">
    <property type="entry name" value="NPHP3_N"/>
    <property type="match status" value="1"/>
</dbReference>
<dbReference type="PROSITE" id="PS50004">
    <property type="entry name" value="C2"/>
    <property type="match status" value="1"/>
</dbReference>
<evidence type="ECO:0000313" key="7">
    <source>
        <dbReference type="Proteomes" id="UP000217199"/>
    </source>
</evidence>
<proteinExistence type="predicted"/>
<dbReference type="InterPro" id="IPR015943">
    <property type="entry name" value="WD40/YVTN_repeat-like_dom_sf"/>
</dbReference>
<dbReference type="SUPFAM" id="SSF49562">
    <property type="entry name" value="C2 domain (Calcium/lipid-binding domain, CaLB)"/>
    <property type="match status" value="1"/>
</dbReference>
<dbReference type="InterPro" id="IPR035892">
    <property type="entry name" value="C2_domain_sf"/>
</dbReference>
<dbReference type="InterPro" id="IPR036322">
    <property type="entry name" value="WD40_repeat_dom_sf"/>
</dbReference>
<dbReference type="InterPro" id="IPR027417">
    <property type="entry name" value="P-loop_NTPase"/>
</dbReference>
<keyword evidence="6" id="KW-0675">Receptor</keyword>
<dbReference type="Proteomes" id="UP000217199">
    <property type="component" value="Unassembled WGS sequence"/>
</dbReference>
<evidence type="ECO:0000259" key="4">
    <source>
        <dbReference type="PROSITE" id="PS50004"/>
    </source>
</evidence>
<dbReference type="Gene3D" id="2.130.10.10">
    <property type="entry name" value="YVTN repeat-like/Quinoprotein amine dehydrogenase"/>
    <property type="match status" value="3"/>
</dbReference>
<dbReference type="PANTHER" id="PTHR10039:SF15">
    <property type="entry name" value="NACHT DOMAIN-CONTAINING PROTEIN"/>
    <property type="match status" value="1"/>
</dbReference>
<dbReference type="PANTHER" id="PTHR10039">
    <property type="entry name" value="AMELOGENIN"/>
    <property type="match status" value="1"/>
</dbReference>
<evidence type="ECO:0000313" key="6">
    <source>
        <dbReference type="EMBL" id="PAV15854.1"/>
    </source>
</evidence>
<dbReference type="InParanoid" id="A0A286U8N2"/>
<dbReference type="STRING" id="2282107.A0A286U8N2"/>
<dbReference type="PROSITE" id="PS50837">
    <property type="entry name" value="NACHT"/>
    <property type="match status" value="1"/>
</dbReference>
<dbReference type="PROSITE" id="PS50082">
    <property type="entry name" value="WD_REPEATS_2"/>
    <property type="match status" value="2"/>
</dbReference>
<keyword evidence="1 3" id="KW-0853">WD repeat</keyword>
<dbReference type="CDD" id="cd00030">
    <property type="entry name" value="C2"/>
    <property type="match status" value="1"/>
</dbReference>